<dbReference type="OrthoDB" id="2685466at2759"/>
<accession>A0A9P7A795</accession>
<keyword evidence="1" id="KW-0472">Membrane</keyword>
<dbReference type="AlphaFoldDB" id="A0A9P7A795"/>
<keyword evidence="3" id="KW-1185">Reference proteome</keyword>
<evidence type="ECO:0000256" key="1">
    <source>
        <dbReference type="SAM" id="Phobius"/>
    </source>
</evidence>
<evidence type="ECO:0000313" key="2">
    <source>
        <dbReference type="EMBL" id="KAG1783698.1"/>
    </source>
</evidence>
<keyword evidence="1" id="KW-1133">Transmembrane helix</keyword>
<organism evidence="2 3">
    <name type="scientific">Suillus placidus</name>
    <dbReference type="NCBI Taxonomy" id="48579"/>
    <lineage>
        <taxon>Eukaryota</taxon>
        <taxon>Fungi</taxon>
        <taxon>Dikarya</taxon>
        <taxon>Basidiomycota</taxon>
        <taxon>Agaricomycotina</taxon>
        <taxon>Agaricomycetes</taxon>
        <taxon>Agaricomycetidae</taxon>
        <taxon>Boletales</taxon>
        <taxon>Suillineae</taxon>
        <taxon>Suillaceae</taxon>
        <taxon>Suillus</taxon>
    </lineage>
</organism>
<comment type="caution">
    <text evidence="2">The sequence shown here is derived from an EMBL/GenBank/DDBJ whole genome shotgun (WGS) entry which is preliminary data.</text>
</comment>
<dbReference type="Proteomes" id="UP000714275">
    <property type="component" value="Unassembled WGS sequence"/>
</dbReference>
<sequence>MDVDHSNYAAVAVEPHEDYPEDYPEVKHLFERWDEHPPDLDAPADPSVFNADSDEEIFERVGRLNVEDPEHSSNEELRILEGMTAMTLMQTGNLIVLFLFLHALMSISQMKFWTRFAIHPQSTSPHHPDINSVLNMTSPINSVFIHITMFFDTPVPMTPYSDCHPVSFVDHAHATQHLAEQRERARALRYQQQPVSRPTPTALLAQEYNEFPDQQRMMRILSEMQRDRIQEWQDHVALHAHIEEEQGFARRRADAERFLAEAETYLSEFLPPDQEPYLSAFQPFDLPDTPVPTSTSNVLVQDEPLLKDGSKDCVMTENRLMAEYRIVL</sequence>
<feature type="non-terminal residue" evidence="2">
    <location>
        <position position="328"/>
    </location>
</feature>
<reference evidence="2" key="1">
    <citation type="journal article" date="2020" name="New Phytol.">
        <title>Comparative genomics reveals dynamic genome evolution in host specialist ectomycorrhizal fungi.</title>
        <authorList>
            <person name="Lofgren L.A."/>
            <person name="Nguyen N.H."/>
            <person name="Vilgalys R."/>
            <person name="Ruytinx J."/>
            <person name="Liao H.L."/>
            <person name="Branco S."/>
            <person name="Kuo A."/>
            <person name="LaButti K."/>
            <person name="Lipzen A."/>
            <person name="Andreopoulos W."/>
            <person name="Pangilinan J."/>
            <person name="Riley R."/>
            <person name="Hundley H."/>
            <person name="Na H."/>
            <person name="Barry K."/>
            <person name="Grigoriev I.V."/>
            <person name="Stajich J.E."/>
            <person name="Kennedy P.G."/>
        </authorList>
    </citation>
    <scope>NUCLEOTIDE SEQUENCE</scope>
    <source>
        <strain evidence="2">DOB743</strain>
    </source>
</reference>
<evidence type="ECO:0000313" key="3">
    <source>
        <dbReference type="Proteomes" id="UP000714275"/>
    </source>
</evidence>
<protein>
    <submittedName>
        <fullName evidence="2">Uncharacterized protein</fullName>
    </submittedName>
</protein>
<gene>
    <name evidence="2" type="ORF">EV702DRAFT_1055033</name>
</gene>
<name>A0A9P7A795_9AGAM</name>
<dbReference type="EMBL" id="JABBWD010000001">
    <property type="protein sequence ID" value="KAG1783698.1"/>
    <property type="molecule type" value="Genomic_DNA"/>
</dbReference>
<proteinExistence type="predicted"/>
<keyword evidence="1" id="KW-0812">Transmembrane</keyword>
<feature type="transmembrane region" description="Helical" evidence="1">
    <location>
        <begin position="83"/>
        <end position="105"/>
    </location>
</feature>